<dbReference type="Proteomes" id="UP000000719">
    <property type="component" value="Chromosome"/>
</dbReference>
<feature type="transmembrane region" description="Helical" evidence="1">
    <location>
        <begin position="12"/>
        <end position="35"/>
    </location>
</feature>
<dbReference type="HOGENOM" id="CLU_159099_3_1_9"/>
<dbReference type="RefSeq" id="WP_012634978.1">
    <property type="nucleotide sequence ID" value="NC_011899.1"/>
</dbReference>
<accession>B8CZP9</accession>
<evidence type="ECO:0000313" key="4">
    <source>
        <dbReference type="Proteomes" id="UP000000719"/>
    </source>
</evidence>
<dbReference type="AlphaFoldDB" id="B8CZP9"/>
<name>B8CZP9_HALOH</name>
<feature type="domain" description="SHOCT" evidence="2">
    <location>
        <begin position="57"/>
        <end position="83"/>
    </location>
</feature>
<keyword evidence="1" id="KW-1133">Transmembrane helix</keyword>
<dbReference type="Pfam" id="PF09851">
    <property type="entry name" value="SHOCT"/>
    <property type="match status" value="1"/>
</dbReference>
<evidence type="ECO:0000313" key="3">
    <source>
        <dbReference type="EMBL" id="ACL68779.1"/>
    </source>
</evidence>
<dbReference type="eggNOG" id="COG3462">
    <property type="taxonomic scope" value="Bacteria"/>
</dbReference>
<dbReference type="STRING" id="373903.Hore_00160"/>
<keyword evidence="4" id="KW-1185">Reference proteome</keyword>
<gene>
    <name evidence="3" type="ordered locus">Hore_00160</name>
</gene>
<keyword evidence="1" id="KW-0472">Membrane</keyword>
<proteinExistence type="predicted"/>
<reference evidence="3 4" key="1">
    <citation type="journal article" date="2009" name="PLoS ONE">
        <title>Genome analysis of the anaerobic thermohalophilic bacterium Halothermothrix orenii.</title>
        <authorList>
            <person name="Mavromatis K."/>
            <person name="Ivanova N."/>
            <person name="Anderson I."/>
            <person name="Lykidis A."/>
            <person name="Hooper S.D."/>
            <person name="Sun H."/>
            <person name="Kunin V."/>
            <person name="Lapidus A."/>
            <person name="Hugenholtz P."/>
            <person name="Patel B."/>
            <person name="Kyrpides N.C."/>
        </authorList>
    </citation>
    <scope>NUCLEOTIDE SEQUENCE [LARGE SCALE GENOMIC DNA]</scope>
    <source>
        <strain evidence="4">H 168 / OCM 544 / DSM 9562</strain>
    </source>
</reference>
<keyword evidence="1" id="KW-0812">Transmembrane</keyword>
<dbReference type="InterPro" id="IPR018649">
    <property type="entry name" value="SHOCT"/>
</dbReference>
<dbReference type="KEGG" id="hor:Hore_00160"/>
<dbReference type="EMBL" id="CP001098">
    <property type="protein sequence ID" value="ACL68779.1"/>
    <property type="molecule type" value="Genomic_DNA"/>
</dbReference>
<evidence type="ECO:0000256" key="1">
    <source>
        <dbReference type="SAM" id="Phobius"/>
    </source>
</evidence>
<evidence type="ECO:0000259" key="2">
    <source>
        <dbReference type="Pfam" id="PF09851"/>
    </source>
</evidence>
<sequence length="85" mass="9738">MGWFCAPYRGFGMFGGFFGLLINGLIIALIIWVVVKLVKGINFKTNTRVYKATGKGEALEIVKERYARGEITKEEFERMKKDLEE</sequence>
<protein>
    <submittedName>
        <fullName evidence="3">Predicted membrane protein</fullName>
    </submittedName>
</protein>
<organism evidence="3 4">
    <name type="scientific">Halothermothrix orenii (strain H 168 / OCM 544 / DSM 9562)</name>
    <dbReference type="NCBI Taxonomy" id="373903"/>
    <lineage>
        <taxon>Bacteria</taxon>
        <taxon>Bacillati</taxon>
        <taxon>Bacillota</taxon>
        <taxon>Clostridia</taxon>
        <taxon>Halanaerobiales</taxon>
        <taxon>Halothermotrichaceae</taxon>
        <taxon>Halothermothrix</taxon>
    </lineage>
</organism>